<sequence length="59" mass="6056">MITIPPLGSSSSSPRLEVVPEVTPVVDDDEDVVVLVLVLVSRGSVVVAVLVVGMGESLV</sequence>
<evidence type="ECO:0000256" key="1">
    <source>
        <dbReference type="SAM" id="Phobius"/>
    </source>
</evidence>
<dbReference type="AlphaFoldDB" id="A0A2S9Y7Y0"/>
<organism evidence="2 3">
    <name type="scientific">Enhygromyxa salina</name>
    <dbReference type="NCBI Taxonomy" id="215803"/>
    <lineage>
        <taxon>Bacteria</taxon>
        <taxon>Pseudomonadati</taxon>
        <taxon>Myxococcota</taxon>
        <taxon>Polyangia</taxon>
        <taxon>Nannocystales</taxon>
        <taxon>Nannocystaceae</taxon>
        <taxon>Enhygromyxa</taxon>
    </lineage>
</organism>
<keyword evidence="1" id="KW-0812">Transmembrane</keyword>
<accession>A0A2S9Y7Y0</accession>
<protein>
    <submittedName>
        <fullName evidence="2">Uncharacterized protein</fullName>
    </submittedName>
</protein>
<proteinExistence type="predicted"/>
<dbReference type="Proteomes" id="UP000238823">
    <property type="component" value="Unassembled WGS sequence"/>
</dbReference>
<feature type="transmembrane region" description="Helical" evidence="1">
    <location>
        <begin position="32"/>
        <end position="53"/>
    </location>
</feature>
<reference evidence="2 3" key="1">
    <citation type="submission" date="2018-03" db="EMBL/GenBank/DDBJ databases">
        <title>Draft Genome Sequences of the Obligatory Marine Myxobacteria Enhygromyxa salina SWB007.</title>
        <authorList>
            <person name="Poehlein A."/>
            <person name="Moghaddam J.A."/>
            <person name="Harms H."/>
            <person name="Alanjari M."/>
            <person name="Koenig G.M."/>
            <person name="Daniel R."/>
            <person name="Schaeberle T.F."/>
        </authorList>
    </citation>
    <scope>NUCLEOTIDE SEQUENCE [LARGE SCALE GENOMIC DNA]</scope>
    <source>
        <strain evidence="2 3">SWB007</strain>
    </source>
</reference>
<dbReference type="EMBL" id="PVNL01000117">
    <property type="protein sequence ID" value="PRQ01205.1"/>
    <property type="molecule type" value="Genomic_DNA"/>
</dbReference>
<keyword evidence="1" id="KW-1133">Transmembrane helix</keyword>
<comment type="caution">
    <text evidence="2">The sequence shown here is derived from an EMBL/GenBank/DDBJ whole genome shotgun (WGS) entry which is preliminary data.</text>
</comment>
<name>A0A2S9Y7Y0_9BACT</name>
<keyword evidence="1" id="KW-0472">Membrane</keyword>
<gene>
    <name evidence="2" type="ORF">ENSA7_58100</name>
</gene>
<evidence type="ECO:0000313" key="3">
    <source>
        <dbReference type="Proteomes" id="UP000238823"/>
    </source>
</evidence>
<evidence type="ECO:0000313" key="2">
    <source>
        <dbReference type="EMBL" id="PRQ01205.1"/>
    </source>
</evidence>